<dbReference type="RefSeq" id="WP_121256590.1">
    <property type="nucleotide sequence ID" value="NZ_RBIL01000002.1"/>
</dbReference>
<keyword evidence="1" id="KW-0472">Membrane</keyword>
<organism evidence="2 3">
    <name type="scientific">Solirubrobacter pauli</name>
    <dbReference type="NCBI Taxonomy" id="166793"/>
    <lineage>
        <taxon>Bacteria</taxon>
        <taxon>Bacillati</taxon>
        <taxon>Actinomycetota</taxon>
        <taxon>Thermoleophilia</taxon>
        <taxon>Solirubrobacterales</taxon>
        <taxon>Solirubrobacteraceae</taxon>
        <taxon>Solirubrobacter</taxon>
    </lineage>
</organism>
<comment type="caution">
    <text evidence="2">The sequence shown here is derived from an EMBL/GenBank/DDBJ whole genome shotgun (WGS) entry which is preliminary data.</text>
</comment>
<dbReference type="Proteomes" id="UP000278962">
    <property type="component" value="Unassembled WGS sequence"/>
</dbReference>
<proteinExistence type="predicted"/>
<protein>
    <submittedName>
        <fullName evidence="2">Uncharacterized protein</fullName>
    </submittedName>
</protein>
<dbReference type="AlphaFoldDB" id="A0A660L864"/>
<feature type="transmembrane region" description="Helical" evidence="1">
    <location>
        <begin position="120"/>
        <end position="140"/>
    </location>
</feature>
<keyword evidence="1" id="KW-1133">Transmembrane helix</keyword>
<reference evidence="2 3" key="1">
    <citation type="submission" date="2018-10" db="EMBL/GenBank/DDBJ databases">
        <title>Genomic Encyclopedia of Archaeal and Bacterial Type Strains, Phase II (KMG-II): from individual species to whole genera.</title>
        <authorList>
            <person name="Goeker M."/>
        </authorList>
    </citation>
    <scope>NUCLEOTIDE SEQUENCE [LARGE SCALE GENOMIC DNA]</scope>
    <source>
        <strain evidence="2 3">DSM 14954</strain>
    </source>
</reference>
<feature type="transmembrane region" description="Helical" evidence="1">
    <location>
        <begin position="219"/>
        <end position="240"/>
    </location>
</feature>
<dbReference type="EMBL" id="RBIL01000002">
    <property type="protein sequence ID" value="RKQ87760.1"/>
    <property type="molecule type" value="Genomic_DNA"/>
</dbReference>
<keyword evidence="1" id="KW-0812">Transmembrane</keyword>
<feature type="transmembrane region" description="Helical" evidence="1">
    <location>
        <begin position="169"/>
        <end position="187"/>
    </location>
</feature>
<accession>A0A660L864</accession>
<feature type="transmembrane region" description="Helical" evidence="1">
    <location>
        <begin position="194"/>
        <end position="213"/>
    </location>
</feature>
<gene>
    <name evidence="2" type="ORF">C8N24_5789</name>
</gene>
<sequence length="246" mass="26007">MPWLNRLGGLVLLGALLLPWYGERMTSVDDGDHGVHILVTELGSAWQAFSLFDVLLAALALAVVVAPRGRTVFGLVALVLVAHVLLDRPEQGYAPLLYGAWVGLAGAALAAVPQRWDARALATGLGGLALLVSLSARWYWAPWPDLGLRFPASDWDELLVVPHSAWDQLLVVDLALAALALLVLAAARSAKAQTAARAVGWVAIVLVAARIVFEPEETNVAYGAYVALVAATLAYAGTWVPRAAPA</sequence>
<feature type="transmembrane region" description="Helical" evidence="1">
    <location>
        <begin position="71"/>
        <end position="86"/>
    </location>
</feature>
<evidence type="ECO:0000256" key="1">
    <source>
        <dbReference type="SAM" id="Phobius"/>
    </source>
</evidence>
<evidence type="ECO:0000313" key="3">
    <source>
        <dbReference type="Proteomes" id="UP000278962"/>
    </source>
</evidence>
<feature type="transmembrane region" description="Helical" evidence="1">
    <location>
        <begin position="92"/>
        <end position="113"/>
    </location>
</feature>
<name>A0A660L864_9ACTN</name>
<feature type="transmembrane region" description="Helical" evidence="1">
    <location>
        <begin position="48"/>
        <end position="66"/>
    </location>
</feature>
<keyword evidence="3" id="KW-1185">Reference proteome</keyword>
<evidence type="ECO:0000313" key="2">
    <source>
        <dbReference type="EMBL" id="RKQ87760.1"/>
    </source>
</evidence>